<dbReference type="InterPro" id="IPR011001">
    <property type="entry name" value="Saposin-like"/>
</dbReference>
<reference evidence="4" key="2">
    <citation type="submission" date="2015-08" db="UniProtKB">
        <authorList>
            <consortium name="WormBaseParasite"/>
        </authorList>
    </citation>
    <scope>IDENTIFICATION</scope>
</reference>
<dbReference type="Pfam" id="PF03489">
    <property type="entry name" value="SapB_2"/>
    <property type="match status" value="1"/>
</dbReference>
<accession>A0A0K0F477</accession>
<proteinExistence type="predicted"/>
<dbReference type="PROSITE" id="PS50015">
    <property type="entry name" value="SAP_B"/>
    <property type="match status" value="1"/>
</dbReference>
<dbReference type="Gene3D" id="1.10.225.10">
    <property type="entry name" value="Saposin-like"/>
    <property type="match status" value="1"/>
</dbReference>
<protein>
    <submittedName>
        <fullName evidence="4">Saposin B-type domain-containing protein</fullName>
    </submittedName>
</protein>
<evidence type="ECO:0000259" key="2">
    <source>
        <dbReference type="PROSITE" id="PS50015"/>
    </source>
</evidence>
<reference evidence="3" key="1">
    <citation type="submission" date="2014-07" db="EMBL/GenBank/DDBJ databases">
        <authorList>
            <person name="Martin A.A"/>
            <person name="De Silva N."/>
        </authorList>
    </citation>
    <scope>NUCLEOTIDE SEQUENCE</scope>
</reference>
<evidence type="ECO:0000313" key="4">
    <source>
        <dbReference type="WBParaSite" id="SVE_0361300.1"/>
    </source>
</evidence>
<dbReference type="SMART" id="SM00741">
    <property type="entry name" value="SapB"/>
    <property type="match status" value="1"/>
</dbReference>
<sequence length="77" mass="8823">MCQSLVKNIESNLNDDISEIIKDADKECDVVTKNNILLDPMCKTLVKREINYIILLLKNRETPNQICQGLQFCPLSK</sequence>
<dbReference type="WBParaSite" id="SVE_0361300.1">
    <property type="protein sequence ID" value="SVE_0361300.1"/>
    <property type="gene ID" value="SVE_0361300"/>
</dbReference>
<dbReference type="AlphaFoldDB" id="A0A0K0F477"/>
<feature type="domain" description="Saposin B-type" evidence="2">
    <location>
        <begin position="1"/>
        <end position="77"/>
    </location>
</feature>
<keyword evidence="3" id="KW-1185">Reference proteome</keyword>
<dbReference type="InterPro" id="IPR008138">
    <property type="entry name" value="SapB_2"/>
</dbReference>
<evidence type="ECO:0000256" key="1">
    <source>
        <dbReference type="ARBA" id="ARBA00023157"/>
    </source>
</evidence>
<dbReference type="InterPro" id="IPR008139">
    <property type="entry name" value="SaposinB_dom"/>
</dbReference>
<dbReference type="Proteomes" id="UP000035680">
    <property type="component" value="Unassembled WGS sequence"/>
</dbReference>
<name>A0A0K0F477_STRVS</name>
<dbReference type="SUPFAM" id="SSF47862">
    <property type="entry name" value="Saposin"/>
    <property type="match status" value="1"/>
</dbReference>
<keyword evidence="1" id="KW-1015">Disulfide bond</keyword>
<evidence type="ECO:0000313" key="3">
    <source>
        <dbReference type="Proteomes" id="UP000035680"/>
    </source>
</evidence>
<organism evidence="3 4">
    <name type="scientific">Strongyloides venezuelensis</name>
    <name type="common">Threadworm</name>
    <dbReference type="NCBI Taxonomy" id="75913"/>
    <lineage>
        <taxon>Eukaryota</taxon>
        <taxon>Metazoa</taxon>
        <taxon>Ecdysozoa</taxon>
        <taxon>Nematoda</taxon>
        <taxon>Chromadorea</taxon>
        <taxon>Rhabditida</taxon>
        <taxon>Tylenchina</taxon>
        <taxon>Panagrolaimomorpha</taxon>
        <taxon>Strongyloidoidea</taxon>
        <taxon>Strongyloididae</taxon>
        <taxon>Strongyloides</taxon>
    </lineage>
</organism>